<accession>A0A848GJL1</accession>
<dbReference type="AlphaFoldDB" id="A0A848GJL1"/>
<evidence type="ECO:0000313" key="1">
    <source>
        <dbReference type="EMBL" id="NML37589.1"/>
    </source>
</evidence>
<protein>
    <recommendedName>
        <fullName evidence="3">AbiEi antitoxin C-terminal domain-containing protein</fullName>
    </recommendedName>
</protein>
<evidence type="ECO:0008006" key="3">
    <source>
        <dbReference type="Google" id="ProtNLM"/>
    </source>
</evidence>
<dbReference type="RefSeq" id="WP_169224641.1">
    <property type="nucleotide sequence ID" value="NZ_JABBGC010000001.1"/>
</dbReference>
<sequence>MKSKLLDNLPNIISYLKRTKKKIFTQEGLKEMLELFQQRDWISKRTSGADLIEATQHLNLFKVEQLCDENGEVRLERYTLGAVEDRSFIISLAPSAYFSHATALYFNHIMPTFGPNIFLTYEQWGENNASPLTQEAVDNAFSKPPRLSKDRLKWKDYTISILRKKLPKLPPGSPKEDWAVDARHTDLERTLIDIVVAPEYGGGCTNILQAFEASKQMLDTKVLYSYLEKMNFTYPYHQSVGFYLERAGYLQQDYAPFLPGPEDLCFYLQKQMPATTYDDKWKIYYPADL</sequence>
<organism evidence="1 2">
    <name type="scientific">Chitinophaga fulva</name>
    <dbReference type="NCBI Taxonomy" id="2728842"/>
    <lineage>
        <taxon>Bacteria</taxon>
        <taxon>Pseudomonadati</taxon>
        <taxon>Bacteroidota</taxon>
        <taxon>Chitinophagia</taxon>
        <taxon>Chitinophagales</taxon>
        <taxon>Chitinophagaceae</taxon>
        <taxon>Chitinophaga</taxon>
    </lineage>
</organism>
<gene>
    <name evidence="1" type="ORF">HHL17_10340</name>
</gene>
<comment type="caution">
    <text evidence="1">The sequence shown here is derived from an EMBL/GenBank/DDBJ whole genome shotgun (WGS) entry which is preliminary data.</text>
</comment>
<reference evidence="1 2" key="1">
    <citation type="submission" date="2020-04" db="EMBL/GenBank/DDBJ databases">
        <title>Chitinophaga sp. G-6-1-13 sp. nov., isolated from soil.</title>
        <authorList>
            <person name="Dahal R.H."/>
            <person name="Chaudhary D.K."/>
        </authorList>
    </citation>
    <scope>NUCLEOTIDE SEQUENCE [LARGE SCALE GENOMIC DNA]</scope>
    <source>
        <strain evidence="1 2">G-6-1-13</strain>
    </source>
</reference>
<proteinExistence type="predicted"/>
<name>A0A848GJL1_9BACT</name>
<keyword evidence="2" id="KW-1185">Reference proteome</keyword>
<evidence type="ECO:0000313" key="2">
    <source>
        <dbReference type="Proteomes" id="UP000583266"/>
    </source>
</evidence>
<dbReference type="Proteomes" id="UP000583266">
    <property type="component" value="Unassembled WGS sequence"/>
</dbReference>
<dbReference type="EMBL" id="JABBGC010000001">
    <property type="protein sequence ID" value="NML37589.1"/>
    <property type="molecule type" value="Genomic_DNA"/>
</dbReference>